<dbReference type="Proteomes" id="UP000190395">
    <property type="component" value="Unassembled WGS sequence"/>
</dbReference>
<dbReference type="AlphaFoldDB" id="A0A1T4QU10"/>
<dbReference type="STRING" id="225004.SAMN02745152_02108"/>
<evidence type="ECO:0000313" key="2">
    <source>
        <dbReference type="Proteomes" id="UP000190395"/>
    </source>
</evidence>
<dbReference type="GeneID" id="303368320"/>
<keyword evidence="2" id="KW-1185">Reference proteome</keyword>
<evidence type="ECO:0000313" key="1">
    <source>
        <dbReference type="EMBL" id="SKA06951.1"/>
    </source>
</evidence>
<protein>
    <submittedName>
        <fullName evidence="1">Uncharacterized protein</fullName>
    </submittedName>
</protein>
<gene>
    <name evidence="1" type="ORF">SAMN02745152_02108</name>
</gene>
<dbReference type="EMBL" id="FUXC01000017">
    <property type="protein sequence ID" value="SKA06951.1"/>
    <property type="molecule type" value="Genomic_DNA"/>
</dbReference>
<reference evidence="1 2" key="1">
    <citation type="submission" date="2017-02" db="EMBL/GenBank/DDBJ databases">
        <authorList>
            <person name="Peterson S.W."/>
        </authorList>
    </citation>
    <scope>NUCLEOTIDE SEQUENCE [LARGE SCALE GENOMIC DNA]</scope>
    <source>
        <strain evidence="1 2">ATCC BAA-909</strain>
    </source>
</reference>
<organism evidence="1 2">
    <name type="scientific">Treponema berlinense</name>
    <dbReference type="NCBI Taxonomy" id="225004"/>
    <lineage>
        <taxon>Bacteria</taxon>
        <taxon>Pseudomonadati</taxon>
        <taxon>Spirochaetota</taxon>
        <taxon>Spirochaetia</taxon>
        <taxon>Spirochaetales</taxon>
        <taxon>Treponemataceae</taxon>
        <taxon>Treponema</taxon>
    </lineage>
</organism>
<name>A0A1T4QU10_9SPIR</name>
<dbReference type="RefSeq" id="WP_078931840.1">
    <property type="nucleotide sequence ID" value="NZ_FUXC01000017.1"/>
</dbReference>
<proteinExistence type="predicted"/>
<accession>A0A1T4QU10</accession>
<sequence length="67" mass="7511">MKSFKNKDTHSNLSINIFGNEIDDVFTKSGDAYDEASDNESGTGHKIGKFLDTITDDWEIKIGKKDK</sequence>